<comment type="caution">
    <text evidence="1">The sequence shown here is derived from an EMBL/GenBank/DDBJ whole genome shotgun (WGS) entry which is preliminary data.</text>
</comment>
<protein>
    <submittedName>
        <fullName evidence="1">MT-A70-domain-containing protein</fullName>
    </submittedName>
</protein>
<evidence type="ECO:0000313" key="2">
    <source>
        <dbReference type="Proteomes" id="UP000886501"/>
    </source>
</evidence>
<gene>
    <name evidence="1" type="ORF">BDM02DRAFT_3089858</name>
</gene>
<evidence type="ECO:0000313" key="1">
    <source>
        <dbReference type="EMBL" id="KAF9652126.1"/>
    </source>
</evidence>
<reference evidence="1" key="1">
    <citation type="submission" date="2019-10" db="EMBL/GenBank/DDBJ databases">
        <authorList>
            <consortium name="DOE Joint Genome Institute"/>
            <person name="Kuo A."/>
            <person name="Miyauchi S."/>
            <person name="Kiss E."/>
            <person name="Drula E."/>
            <person name="Kohler A."/>
            <person name="Sanchez-Garcia M."/>
            <person name="Andreopoulos B."/>
            <person name="Barry K.W."/>
            <person name="Bonito G."/>
            <person name="Buee M."/>
            <person name="Carver A."/>
            <person name="Chen C."/>
            <person name="Cichocki N."/>
            <person name="Clum A."/>
            <person name="Culley D."/>
            <person name="Crous P.W."/>
            <person name="Fauchery L."/>
            <person name="Girlanda M."/>
            <person name="Hayes R."/>
            <person name="Keri Z."/>
            <person name="Labutti K."/>
            <person name="Lipzen A."/>
            <person name="Lombard V."/>
            <person name="Magnuson J."/>
            <person name="Maillard F."/>
            <person name="Morin E."/>
            <person name="Murat C."/>
            <person name="Nolan M."/>
            <person name="Ohm R."/>
            <person name="Pangilinan J."/>
            <person name="Pereira M."/>
            <person name="Perotto S."/>
            <person name="Peter M."/>
            <person name="Riley R."/>
            <person name="Sitrit Y."/>
            <person name="Stielow B."/>
            <person name="Szollosi G."/>
            <person name="Zifcakova L."/>
            <person name="Stursova M."/>
            <person name="Spatafora J.W."/>
            <person name="Tedersoo L."/>
            <person name="Vaario L.-M."/>
            <person name="Yamada A."/>
            <person name="Yan M."/>
            <person name="Wang P."/>
            <person name="Xu J."/>
            <person name="Bruns T."/>
            <person name="Baldrian P."/>
            <person name="Vilgalys R."/>
            <person name="Henrissat B."/>
            <person name="Grigoriev I.V."/>
            <person name="Hibbett D."/>
            <person name="Nagy L.G."/>
            <person name="Martin F.M."/>
        </authorList>
    </citation>
    <scope>NUCLEOTIDE SEQUENCE</scope>
    <source>
        <strain evidence="1">P2</strain>
    </source>
</reference>
<reference evidence="1" key="2">
    <citation type="journal article" date="2020" name="Nat. Commun.">
        <title>Large-scale genome sequencing of mycorrhizal fungi provides insights into the early evolution of symbiotic traits.</title>
        <authorList>
            <person name="Miyauchi S."/>
            <person name="Kiss E."/>
            <person name="Kuo A."/>
            <person name="Drula E."/>
            <person name="Kohler A."/>
            <person name="Sanchez-Garcia M."/>
            <person name="Morin E."/>
            <person name="Andreopoulos B."/>
            <person name="Barry K.W."/>
            <person name="Bonito G."/>
            <person name="Buee M."/>
            <person name="Carver A."/>
            <person name="Chen C."/>
            <person name="Cichocki N."/>
            <person name="Clum A."/>
            <person name="Culley D."/>
            <person name="Crous P.W."/>
            <person name="Fauchery L."/>
            <person name="Girlanda M."/>
            <person name="Hayes R.D."/>
            <person name="Keri Z."/>
            <person name="LaButti K."/>
            <person name="Lipzen A."/>
            <person name="Lombard V."/>
            <person name="Magnuson J."/>
            <person name="Maillard F."/>
            <person name="Murat C."/>
            <person name="Nolan M."/>
            <person name="Ohm R.A."/>
            <person name="Pangilinan J."/>
            <person name="Pereira M.F."/>
            <person name="Perotto S."/>
            <person name="Peter M."/>
            <person name="Pfister S."/>
            <person name="Riley R."/>
            <person name="Sitrit Y."/>
            <person name="Stielow J.B."/>
            <person name="Szollosi G."/>
            <person name="Zifcakova L."/>
            <person name="Stursova M."/>
            <person name="Spatafora J.W."/>
            <person name="Tedersoo L."/>
            <person name="Vaario L.M."/>
            <person name="Yamada A."/>
            <person name="Yan M."/>
            <person name="Wang P."/>
            <person name="Xu J."/>
            <person name="Bruns T."/>
            <person name="Baldrian P."/>
            <person name="Vilgalys R."/>
            <person name="Dunand C."/>
            <person name="Henrissat B."/>
            <person name="Grigoriev I.V."/>
            <person name="Hibbett D."/>
            <person name="Nagy L.G."/>
            <person name="Martin F.M."/>
        </authorList>
    </citation>
    <scope>NUCLEOTIDE SEQUENCE</scope>
    <source>
        <strain evidence="1">P2</strain>
    </source>
</reference>
<proteinExistence type="predicted"/>
<name>A0ACB6ZSM6_THEGA</name>
<sequence length="540" mass="60756">MADPLLPEISSAIRSLFSSRVVTTPVSSLNLLGRVIATSRRAPLLRLHELHRFETILETLSQPQGWEHGNITLLKDASGVTVMNVVLVKKPAQVPYDGSSTVSNPKKRKRPPVDEEAESREGSEHGQSSLEEEEIRPPKPTVSSLSNLSKEMKEIYEILQKPTAKGRLLAEQRRSLNGSFEPICPHVTKADCTQAQRSTLPHDGPSLMIMPCERVHFRPLIRPHTDISLGHCSYLNTCYSEPTYAQSPSIPPLPSAQLPRPPGAVSLPSGLGAGGRGKEKAPCRYLHYEVDYDEGDGGAQEAQAWRNSTRGRRKPYKLELGMGPLGKEVPPLLPQWLNCDLRRFDYSVLGKFHVILADPPWDIHMSLPYGTMTDDEMRGMPIPSLQDEGLLFLWVTGRAMEVGRECMRVWGYTRVDELIWVKINQLQRLIRTGRTGHWLNHTKEHMLVGVKTVHDEEGNLKFPSWVSRGIDTDVVVSEVRETSRKPDEVYELIERMCPGGRKVEIFGRKHNTRPGWLTLGNQLGTDQICEPDLLARIRER</sequence>
<dbReference type="EMBL" id="MU117970">
    <property type="protein sequence ID" value="KAF9652126.1"/>
    <property type="molecule type" value="Genomic_DNA"/>
</dbReference>
<accession>A0ACB6ZSM6</accession>
<organism evidence="1 2">
    <name type="scientific">Thelephora ganbajun</name>
    <name type="common">Ganba fungus</name>
    <dbReference type="NCBI Taxonomy" id="370292"/>
    <lineage>
        <taxon>Eukaryota</taxon>
        <taxon>Fungi</taxon>
        <taxon>Dikarya</taxon>
        <taxon>Basidiomycota</taxon>
        <taxon>Agaricomycotina</taxon>
        <taxon>Agaricomycetes</taxon>
        <taxon>Thelephorales</taxon>
        <taxon>Thelephoraceae</taxon>
        <taxon>Thelephora</taxon>
    </lineage>
</organism>
<keyword evidence="2" id="KW-1185">Reference proteome</keyword>
<dbReference type="Proteomes" id="UP000886501">
    <property type="component" value="Unassembled WGS sequence"/>
</dbReference>